<gene>
    <name evidence="1" type="ORF">VZ95_20805</name>
</gene>
<protein>
    <submittedName>
        <fullName evidence="1">Uncharacterized protein</fullName>
    </submittedName>
</protein>
<accession>A0A0F3II96</accession>
<dbReference type="EMBL" id="LAJY01000937">
    <property type="protein sequence ID" value="KJV06268.1"/>
    <property type="molecule type" value="Genomic_DNA"/>
</dbReference>
<comment type="caution">
    <text evidence="1">The sequence shown here is derived from an EMBL/GenBank/DDBJ whole genome shotgun (WGS) entry which is preliminary data.</text>
</comment>
<keyword evidence="2" id="KW-1185">Reference proteome</keyword>
<evidence type="ECO:0000313" key="1">
    <source>
        <dbReference type="EMBL" id="KJV06268.1"/>
    </source>
</evidence>
<evidence type="ECO:0000313" key="2">
    <source>
        <dbReference type="Proteomes" id="UP000033774"/>
    </source>
</evidence>
<sequence length="152" mass="17651">MSYLRDLASTTIFIRWQNEKGKKEEYSSALIGFYRVDDELSISFHTFLSLIISGDWKYYNSITWSELESLNNDNDKFLLAALSSRIMPGNKQKIKTGTLWNDLFGGEEVNEKTEYNRRIEMIEGFKSLREIGWKIELNGSTFEITRPGINSV</sequence>
<reference evidence="1 2" key="1">
    <citation type="submission" date="2015-03" db="EMBL/GenBank/DDBJ databases">
        <title>Draft genome sequence of Elstera litoralis.</title>
        <authorList>
            <person name="Rahalkar M.C."/>
            <person name="Dhakephalkar P.K."/>
            <person name="Pore S.D."/>
            <person name="Arora P."/>
            <person name="Kapse N.G."/>
            <person name="Pandit P.S."/>
        </authorList>
    </citation>
    <scope>NUCLEOTIDE SEQUENCE [LARGE SCALE GENOMIC DNA]</scope>
    <source>
        <strain evidence="1 2">Dia-1</strain>
    </source>
</reference>
<proteinExistence type="predicted"/>
<dbReference type="InterPro" id="IPR010522">
    <property type="entry name" value="RepC_bac"/>
</dbReference>
<dbReference type="Pfam" id="PF06504">
    <property type="entry name" value="RepC"/>
    <property type="match status" value="1"/>
</dbReference>
<organism evidence="1 2">
    <name type="scientific">Elstera litoralis</name>
    <dbReference type="NCBI Taxonomy" id="552518"/>
    <lineage>
        <taxon>Bacteria</taxon>
        <taxon>Pseudomonadati</taxon>
        <taxon>Pseudomonadota</taxon>
        <taxon>Alphaproteobacteria</taxon>
        <taxon>Rhodospirillales</taxon>
        <taxon>Rhodospirillaceae</taxon>
        <taxon>Elstera</taxon>
    </lineage>
</organism>
<dbReference type="AlphaFoldDB" id="A0A0F3II96"/>
<name>A0A0F3II96_9PROT</name>
<dbReference type="Proteomes" id="UP000033774">
    <property type="component" value="Unassembled WGS sequence"/>
</dbReference>